<reference evidence="7" key="1">
    <citation type="journal article" date="2023" name="Int. J. Syst. Evol. Microbiol.">
        <title>Mesoterricola silvestris gen. nov., sp. nov., Mesoterricola sediminis sp. nov., Geothrix oryzae sp. nov., Geothrix edaphica sp. nov., Geothrix rubra sp. nov., and Geothrix limicola sp. nov., six novel members of Acidobacteriota isolated from soils.</title>
        <authorList>
            <person name="Itoh H."/>
            <person name="Sugisawa Y."/>
            <person name="Mise K."/>
            <person name="Xu Z."/>
            <person name="Kuniyasu M."/>
            <person name="Ushijima N."/>
            <person name="Kawano K."/>
            <person name="Kobayashi E."/>
            <person name="Shiratori Y."/>
            <person name="Masuda Y."/>
            <person name="Senoo K."/>
        </authorList>
    </citation>
    <scope>NUCLEOTIDE SEQUENCE [LARGE SCALE GENOMIC DNA]</scope>
    <source>
        <strain evidence="7">W79</strain>
    </source>
</reference>
<feature type="domain" description="HTH lysR-type" evidence="5">
    <location>
        <begin position="7"/>
        <end position="64"/>
    </location>
</feature>
<dbReference type="Proteomes" id="UP001238179">
    <property type="component" value="Chromosome"/>
</dbReference>
<keyword evidence="7" id="KW-1185">Reference proteome</keyword>
<dbReference type="FunFam" id="1.10.10.10:FF:000001">
    <property type="entry name" value="LysR family transcriptional regulator"/>
    <property type="match status" value="1"/>
</dbReference>
<evidence type="ECO:0000256" key="1">
    <source>
        <dbReference type="ARBA" id="ARBA00009437"/>
    </source>
</evidence>
<dbReference type="SUPFAM" id="SSF46785">
    <property type="entry name" value="Winged helix' DNA-binding domain"/>
    <property type="match status" value="1"/>
</dbReference>
<dbReference type="GO" id="GO:0003700">
    <property type="term" value="F:DNA-binding transcription factor activity"/>
    <property type="evidence" value="ECO:0007669"/>
    <property type="project" value="InterPro"/>
</dbReference>
<dbReference type="InterPro" id="IPR005119">
    <property type="entry name" value="LysR_subst-bd"/>
</dbReference>
<dbReference type="Pfam" id="PF00126">
    <property type="entry name" value="HTH_1"/>
    <property type="match status" value="1"/>
</dbReference>
<dbReference type="PROSITE" id="PS50931">
    <property type="entry name" value="HTH_LYSR"/>
    <property type="match status" value="1"/>
</dbReference>
<organism evidence="6 7">
    <name type="scientific">Mesoterricola silvestris</name>
    <dbReference type="NCBI Taxonomy" id="2927979"/>
    <lineage>
        <taxon>Bacteria</taxon>
        <taxon>Pseudomonadati</taxon>
        <taxon>Acidobacteriota</taxon>
        <taxon>Holophagae</taxon>
        <taxon>Holophagales</taxon>
        <taxon>Holophagaceae</taxon>
        <taxon>Mesoterricola</taxon>
    </lineage>
</organism>
<dbReference type="GO" id="GO:0006351">
    <property type="term" value="P:DNA-templated transcription"/>
    <property type="evidence" value="ECO:0007669"/>
    <property type="project" value="TreeGrafter"/>
</dbReference>
<dbReference type="Pfam" id="PF03466">
    <property type="entry name" value="LysR_substrate"/>
    <property type="match status" value="1"/>
</dbReference>
<name>A0AA48K9K1_9BACT</name>
<keyword evidence="3" id="KW-0238">DNA-binding</keyword>
<evidence type="ECO:0000256" key="2">
    <source>
        <dbReference type="ARBA" id="ARBA00023015"/>
    </source>
</evidence>
<protein>
    <submittedName>
        <fullName evidence="6">Glycine cleavage system transcriptional activator</fullName>
    </submittedName>
</protein>
<evidence type="ECO:0000313" key="7">
    <source>
        <dbReference type="Proteomes" id="UP001238179"/>
    </source>
</evidence>
<dbReference type="InterPro" id="IPR036390">
    <property type="entry name" value="WH_DNA-bd_sf"/>
</dbReference>
<keyword evidence="2" id="KW-0805">Transcription regulation</keyword>
<dbReference type="KEGG" id="msil:METEAL_32480"/>
<evidence type="ECO:0000259" key="5">
    <source>
        <dbReference type="PROSITE" id="PS50931"/>
    </source>
</evidence>
<dbReference type="InterPro" id="IPR058163">
    <property type="entry name" value="LysR-type_TF_proteobact-type"/>
</dbReference>
<gene>
    <name evidence="6" type="primary">gcvA</name>
    <name evidence="6" type="ORF">METEAL_32480</name>
</gene>
<keyword evidence="4" id="KW-0804">Transcription</keyword>
<evidence type="ECO:0000313" key="6">
    <source>
        <dbReference type="EMBL" id="BDU74074.1"/>
    </source>
</evidence>
<accession>A0AA48K9K1</accession>
<sequence>MDMANNLDLYQLRAFHALGTTGNFTRAARKLNLTQSAISHAVAKLEAGAGALLVDRRNREPRLTEEGRHLFRACEEVFATLEAAAEGLGLATAGGRLRLGATVEFGSSILMRHMGPFLAGHPDLDLDFTLAHDLLTPLLRDDLDIAIDCREHLLPDLQKVPWFIETYVVAASPAFLAAGGIASPRDLSARPVLSLDKPGAWWHRFLLALPEEGRPEFHRIIEVNHIRAMINAAVEGMGVLLAPTYSVLGELERGALQAVLPGIRPREDRFFIYQKKRRAALARHRLLTDYLRTLTPPEF</sequence>
<evidence type="ECO:0000256" key="4">
    <source>
        <dbReference type="ARBA" id="ARBA00023163"/>
    </source>
</evidence>
<dbReference type="PRINTS" id="PR00039">
    <property type="entry name" value="HTHLYSR"/>
</dbReference>
<dbReference type="GO" id="GO:0043565">
    <property type="term" value="F:sequence-specific DNA binding"/>
    <property type="evidence" value="ECO:0007669"/>
    <property type="project" value="TreeGrafter"/>
</dbReference>
<dbReference type="PANTHER" id="PTHR30537:SF5">
    <property type="entry name" value="HTH-TYPE TRANSCRIPTIONAL ACTIVATOR TTDR-RELATED"/>
    <property type="match status" value="1"/>
</dbReference>
<comment type="similarity">
    <text evidence="1">Belongs to the LysR transcriptional regulatory family.</text>
</comment>
<proteinExistence type="inferred from homology"/>
<evidence type="ECO:0000256" key="3">
    <source>
        <dbReference type="ARBA" id="ARBA00023125"/>
    </source>
</evidence>
<dbReference type="SUPFAM" id="SSF53850">
    <property type="entry name" value="Periplasmic binding protein-like II"/>
    <property type="match status" value="1"/>
</dbReference>
<dbReference type="EMBL" id="AP027080">
    <property type="protein sequence ID" value="BDU74074.1"/>
    <property type="molecule type" value="Genomic_DNA"/>
</dbReference>
<dbReference type="InterPro" id="IPR000847">
    <property type="entry name" value="LysR_HTH_N"/>
</dbReference>
<dbReference type="Gene3D" id="3.40.190.290">
    <property type="match status" value="1"/>
</dbReference>
<dbReference type="AlphaFoldDB" id="A0AA48K9K1"/>
<dbReference type="PANTHER" id="PTHR30537">
    <property type="entry name" value="HTH-TYPE TRANSCRIPTIONAL REGULATOR"/>
    <property type="match status" value="1"/>
</dbReference>
<dbReference type="Gene3D" id="1.10.10.10">
    <property type="entry name" value="Winged helix-like DNA-binding domain superfamily/Winged helix DNA-binding domain"/>
    <property type="match status" value="1"/>
</dbReference>
<dbReference type="InterPro" id="IPR036388">
    <property type="entry name" value="WH-like_DNA-bd_sf"/>
</dbReference>